<accession>A0A504U451</accession>
<dbReference type="InterPro" id="IPR036388">
    <property type="entry name" value="WH-like_DNA-bd_sf"/>
</dbReference>
<keyword evidence="3" id="KW-0230">DNA invertase</keyword>
<protein>
    <submittedName>
        <fullName evidence="9">Recombinase family protein</fullName>
    </submittedName>
</protein>
<evidence type="ECO:0000256" key="7">
    <source>
        <dbReference type="PROSITE-ProRule" id="PRU10137"/>
    </source>
</evidence>
<dbReference type="Gene3D" id="3.40.50.1390">
    <property type="entry name" value="Resolvase, N-terminal catalytic domain"/>
    <property type="match status" value="1"/>
</dbReference>
<dbReference type="CDD" id="cd03768">
    <property type="entry name" value="SR_ResInv"/>
    <property type="match status" value="1"/>
</dbReference>
<dbReference type="InterPro" id="IPR036162">
    <property type="entry name" value="Resolvase-like_N_sf"/>
</dbReference>
<dbReference type="OrthoDB" id="9800103at2"/>
<feature type="active site" description="O-(5'-phospho-DNA)-serine intermediate" evidence="6 7">
    <location>
        <position position="9"/>
    </location>
</feature>
<dbReference type="PANTHER" id="PTHR30461">
    <property type="entry name" value="DNA-INVERTASE FROM LAMBDOID PROPHAGE"/>
    <property type="match status" value="1"/>
</dbReference>
<evidence type="ECO:0000313" key="10">
    <source>
        <dbReference type="Proteomes" id="UP000316429"/>
    </source>
</evidence>
<dbReference type="Gene3D" id="1.10.10.10">
    <property type="entry name" value="Winged helix-like DNA-binding domain superfamily/Winged helix DNA-binding domain"/>
    <property type="match status" value="1"/>
</dbReference>
<gene>
    <name evidence="9" type="ORF">FJQ55_02580</name>
</gene>
<dbReference type="EMBL" id="VFYP01000001">
    <property type="protein sequence ID" value="TPP09784.1"/>
    <property type="molecule type" value="Genomic_DNA"/>
</dbReference>
<dbReference type="Proteomes" id="UP000316429">
    <property type="component" value="Unassembled WGS sequence"/>
</dbReference>
<dbReference type="GO" id="GO:0000150">
    <property type="term" value="F:DNA strand exchange activity"/>
    <property type="evidence" value="ECO:0007669"/>
    <property type="project" value="UniProtKB-KW"/>
</dbReference>
<evidence type="ECO:0000256" key="3">
    <source>
        <dbReference type="ARBA" id="ARBA00023100"/>
    </source>
</evidence>
<name>A0A504U451_9HYPH</name>
<dbReference type="PROSITE" id="PS00397">
    <property type="entry name" value="RECOMBINASES_1"/>
    <property type="match status" value="1"/>
</dbReference>
<dbReference type="Pfam" id="PF00239">
    <property type="entry name" value="Resolvase"/>
    <property type="match status" value="1"/>
</dbReference>
<keyword evidence="5" id="KW-0233">DNA recombination</keyword>
<dbReference type="PROSITE" id="PS00398">
    <property type="entry name" value="RECOMBINASES_2"/>
    <property type="match status" value="1"/>
</dbReference>
<dbReference type="FunFam" id="3.40.50.1390:FF:000001">
    <property type="entry name" value="DNA recombinase"/>
    <property type="match status" value="1"/>
</dbReference>
<dbReference type="GO" id="GO:0003677">
    <property type="term" value="F:DNA binding"/>
    <property type="evidence" value="ECO:0007669"/>
    <property type="project" value="UniProtKB-KW"/>
</dbReference>
<evidence type="ECO:0000256" key="4">
    <source>
        <dbReference type="ARBA" id="ARBA00023125"/>
    </source>
</evidence>
<dbReference type="PROSITE" id="PS51736">
    <property type="entry name" value="RECOMBINASES_3"/>
    <property type="match status" value="1"/>
</dbReference>
<dbReference type="InterPro" id="IPR006118">
    <property type="entry name" value="Recombinase_CS"/>
</dbReference>
<dbReference type="InterPro" id="IPR050639">
    <property type="entry name" value="SSR_resolvase"/>
</dbReference>
<evidence type="ECO:0000256" key="5">
    <source>
        <dbReference type="ARBA" id="ARBA00023172"/>
    </source>
</evidence>
<keyword evidence="10" id="KW-1185">Reference proteome</keyword>
<evidence type="ECO:0000256" key="1">
    <source>
        <dbReference type="ARBA" id="ARBA00009913"/>
    </source>
</evidence>
<dbReference type="SMART" id="SM00857">
    <property type="entry name" value="Resolvase"/>
    <property type="match status" value="1"/>
</dbReference>
<dbReference type="AlphaFoldDB" id="A0A504U451"/>
<dbReference type="Pfam" id="PF13384">
    <property type="entry name" value="HTH_23"/>
    <property type="match status" value="1"/>
</dbReference>
<dbReference type="InterPro" id="IPR006119">
    <property type="entry name" value="Resolv_N"/>
</dbReference>
<reference evidence="9 10" key="1">
    <citation type="submission" date="2019-06" db="EMBL/GenBank/DDBJ databases">
        <title>Rhizobium sp. CL12 isolated from roots of soybean.</title>
        <authorList>
            <person name="Wang C."/>
        </authorList>
    </citation>
    <scope>NUCLEOTIDE SEQUENCE [LARGE SCALE GENOMIC DNA]</scope>
    <source>
        <strain evidence="9 10">CL12</strain>
    </source>
</reference>
<evidence type="ECO:0000256" key="2">
    <source>
        <dbReference type="ARBA" id="ARBA00022908"/>
    </source>
</evidence>
<organism evidence="9 10">
    <name type="scientific">Rhizobium glycinendophyticum</name>
    <dbReference type="NCBI Taxonomy" id="2589807"/>
    <lineage>
        <taxon>Bacteria</taxon>
        <taxon>Pseudomonadati</taxon>
        <taxon>Pseudomonadota</taxon>
        <taxon>Alphaproteobacteria</taxon>
        <taxon>Hyphomicrobiales</taxon>
        <taxon>Rhizobiaceae</taxon>
        <taxon>Rhizobium/Agrobacterium group</taxon>
        <taxon>Rhizobium</taxon>
    </lineage>
</organism>
<dbReference type="GO" id="GO:0015074">
    <property type="term" value="P:DNA integration"/>
    <property type="evidence" value="ECO:0007669"/>
    <property type="project" value="UniProtKB-KW"/>
</dbReference>
<dbReference type="RefSeq" id="WP_140826162.1">
    <property type="nucleotide sequence ID" value="NZ_VFYP01000001.1"/>
</dbReference>
<evidence type="ECO:0000256" key="6">
    <source>
        <dbReference type="PIRSR" id="PIRSR606118-50"/>
    </source>
</evidence>
<dbReference type="PANTHER" id="PTHR30461:SF26">
    <property type="entry name" value="RESOLVASE HOMOLOG YNEB"/>
    <property type="match status" value="1"/>
</dbReference>
<sequence length="189" mass="20323">MIVGYARVSSTGQDHATQIDRLTAAGAEKLFSEKQSGLDKDRPALEECLRFVREGDVLLVTKLDRLARSASHLHQIVEGLNQKGVGFRVLDDATLDTTTRTGKLVFGILASIAEFETALRKERQLEGIAKAKAEGRTGGRPAQITPGIKAEIIQLSAEGVSVRKIAAEVGFSKSAVQKVLDEAKATKTP</sequence>
<keyword evidence="4" id="KW-0238">DNA-binding</keyword>
<evidence type="ECO:0000259" key="8">
    <source>
        <dbReference type="PROSITE" id="PS51736"/>
    </source>
</evidence>
<dbReference type="SUPFAM" id="SSF53041">
    <property type="entry name" value="Resolvase-like"/>
    <property type="match status" value="1"/>
</dbReference>
<evidence type="ECO:0000313" key="9">
    <source>
        <dbReference type="EMBL" id="TPP09784.1"/>
    </source>
</evidence>
<keyword evidence="2" id="KW-0229">DNA integration</keyword>
<proteinExistence type="inferred from homology"/>
<comment type="caution">
    <text evidence="9">The sequence shown here is derived from an EMBL/GenBank/DDBJ whole genome shotgun (WGS) entry which is preliminary data.</text>
</comment>
<feature type="domain" description="Resolvase/invertase-type recombinase catalytic" evidence="8">
    <location>
        <begin position="1"/>
        <end position="135"/>
    </location>
</feature>
<comment type="similarity">
    <text evidence="1">Belongs to the site-specific recombinase resolvase family.</text>
</comment>